<feature type="signal peptide" evidence="1">
    <location>
        <begin position="1"/>
        <end position="22"/>
    </location>
</feature>
<organism evidence="2 3">
    <name type="scientific">Acetobacter conturbans</name>
    <dbReference type="NCBI Taxonomy" id="1737472"/>
    <lineage>
        <taxon>Bacteria</taxon>
        <taxon>Pseudomonadati</taxon>
        <taxon>Pseudomonadota</taxon>
        <taxon>Alphaproteobacteria</taxon>
        <taxon>Acetobacterales</taxon>
        <taxon>Acetobacteraceae</taxon>
        <taxon>Acetobacter</taxon>
    </lineage>
</organism>
<protein>
    <submittedName>
        <fullName evidence="2">Uncharacterized protein</fullName>
    </submittedName>
</protein>
<reference evidence="2 3" key="1">
    <citation type="journal article" date="2020" name="Int. J. Syst. Evol. Microbiol.">
        <title>Novel acetic acid bacteria from cider fermentations: Acetobacter conturbans sp. nov. and Acetobacter fallax sp. nov.</title>
        <authorList>
            <person name="Sombolestani A.S."/>
            <person name="Cleenwerck I."/>
            <person name="Cnockaert M."/>
            <person name="Borremans W."/>
            <person name="Wieme A.D."/>
            <person name="De Vuyst L."/>
            <person name="Vandamme P."/>
        </authorList>
    </citation>
    <scope>NUCLEOTIDE SEQUENCE [LARGE SCALE GENOMIC DNA]</scope>
    <source>
        <strain evidence="2 3">LMG 1627</strain>
    </source>
</reference>
<keyword evidence="3" id="KW-1185">Reference proteome</keyword>
<dbReference type="PROSITE" id="PS51257">
    <property type="entry name" value="PROKAR_LIPOPROTEIN"/>
    <property type="match status" value="1"/>
</dbReference>
<evidence type="ECO:0000313" key="3">
    <source>
        <dbReference type="Proteomes" id="UP000631653"/>
    </source>
</evidence>
<keyword evidence="1" id="KW-0732">Signal</keyword>
<evidence type="ECO:0000313" key="2">
    <source>
        <dbReference type="EMBL" id="NHN89698.1"/>
    </source>
</evidence>
<comment type="caution">
    <text evidence="2">The sequence shown here is derived from an EMBL/GenBank/DDBJ whole genome shotgun (WGS) entry which is preliminary data.</text>
</comment>
<evidence type="ECO:0000256" key="1">
    <source>
        <dbReference type="SAM" id="SignalP"/>
    </source>
</evidence>
<proteinExistence type="predicted"/>
<dbReference type="RefSeq" id="WP_173571025.1">
    <property type="nucleotide sequence ID" value="NZ_WOSY01000016.1"/>
</dbReference>
<name>A0ABX0K4W2_9PROT</name>
<dbReference type="EMBL" id="WOSY01000016">
    <property type="protein sequence ID" value="NHN89698.1"/>
    <property type="molecule type" value="Genomic_DNA"/>
</dbReference>
<sequence length="101" mass="11379">MMRIKFKNNVFILIGFALSGCAQIDPLYEASRWNSPSSNRRNLFLQVERPTDLTFGRYENDYDGSSAIDAVKRFRDGKVKNIEKTRITDVANSQSGGQGGQ</sequence>
<accession>A0ABX0K4W2</accession>
<feature type="chain" id="PRO_5045853601" evidence="1">
    <location>
        <begin position="23"/>
        <end position="101"/>
    </location>
</feature>
<gene>
    <name evidence="2" type="ORF">GOB81_13865</name>
</gene>
<dbReference type="Proteomes" id="UP000631653">
    <property type="component" value="Unassembled WGS sequence"/>
</dbReference>